<dbReference type="Proteomes" id="UP000295058">
    <property type="component" value="Unassembled WGS sequence"/>
</dbReference>
<name>A0A235CMB3_9GAMM</name>
<evidence type="ECO:0000313" key="4">
    <source>
        <dbReference type="Proteomes" id="UP000295058"/>
    </source>
</evidence>
<dbReference type="AlphaFoldDB" id="A0A235CMB3"/>
<protein>
    <submittedName>
        <fullName evidence="1">Uncharacterized protein</fullName>
    </submittedName>
</protein>
<reference evidence="2 4" key="2">
    <citation type="submission" date="2019-03" db="EMBL/GenBank/DDBJ databases">
        <title>Genomic Encyclopedia of Archaeal and Bacterial Type Strains, Phase II (KMG-II): from individual species to whole genera.</title>
        <authorList>
            <person name="Goeker M."/>
        </authorList>
    </citation>
    <scope>NUCLEOTIDE SEQUENCE [LARGE SCALE GENOMIC DNA]</scope>
    <source>
        <strain evidence="2 4">DSM 15594</strain>
    </source>
</reference>
<keyword evidence="4" id="KW-1185">Reference proteome</keyword>
<comment type="caution">
    <text evidence="1">The sequence shown here is derived from an EMBL/GenBank/DDBJ whole genome shotgun (WGS) entry which is preliminary data.</text>
</comment>
<organism evidence="1 3">
    <name type="scientific">Oceanimonas baumannii</name>
    <dbReference type="NCBI Taxonomy" id="129578"/>
    <lineage>
        <taxon>Bacteria</taxon>
        <taxon>Pseudomonadati</taxon>
        <taxon>Pseudomonadota</taxon>
        <taxon>Gammaproteobacteria</taxon>
        <taxon>Aeromonadales</taxon>
        <taxon>Aeromonadaceae</taxon>
        <taxon>Oceanimonas</taxon>
    </lineage>
</organism>
<evidence type="ECO:0000313" key="3">
    <source>
        <dbReference type="Proteomes" id="UP000243640"/>
    </source>
</evidence>
<dbReference type="EMBL" id="SODO01000002">
    <property type="protein sequence ID" value="TDW61214.1"/>
    <property type="molecule type" value="Genomic_DNA"/>
</dbReference>
<accession>A0A235CMB3</accession>
<dbReference type="EMBL" id="NQJF01000003">
    <property type="protein sequence ID" value="OYD25576.1"/>
    <property type="molecule type" value="Genomic_DNA"/>
</dbReference>
<gene>
    <name evidence="1" type="ORF">B6S09_05025</name>
    <name evidence="2" type="ORF">LY04_00746</name>
</gene>
<proteinExistence type="predicted"/>
<evidence type="ECO:0000313" key="2">
    <source>
        <dbReference type="EMBL" id="TDW61214.1"/>
    </source>
</evidence>
<sequence length="83" mass="9295">MNIECKHCHTAVVFITESTLKEIKKQLKPNIRTLSHQVTAHTEGAYSICPQCDADALGIDLSTAFPIILQNGQHITIHELDLW</sequence>
<evidence type="ECO:0000313" key="1">
    <source>
        <dbReference type="EMBL" id="OYD25576.1"/>
    </source>
</evidence>
<dbReference type="Proteomes" id="UP000243640">
    <property type="component" value="Unassembled WGS sequence"/>
</dbReference>
<reference evidence="1 3" key="1">
    <citation type="submission" date="2017-08" db="EMBL/GenBank/DDBJ databases">
        <title>Draft Genome Sequence of the Marine Bacterium Oceanimonas baumannii ATCC 700832.</title>
        <authorList>
            <person name="Mcclelland W.D."/>
            <person name="Brennan M.A."/>
            <person name="Trachtenberg A.M."/>
            <person name="Maclea K.S."/>
        </authorList>
    </citation>
    <scope>NUCLEOTIDE SEQUENCE [LARGE SCALE GENOMIC DNA]</scope>
    <source>
        <strain evidence="1 3">ATCC 700832</strain>
    </source>
</reference>
<dbReference type="RefSeq" id="WP_094277404.1">
    <property type="nucleotide sequence ID" value="NZ_NQJF01000003.1"/>
</dbReference>
<dbReference type="OrthoDB" id="5600985at2"/>